<dbReference type="Pfam" id="PF22617">
    <property type="entry name" value="HCS_D2"/>
    <property type="match status" value="1"/>
</dbReference>
<evidence type="ECO:0000256" key="5">
    <source>
        <dbReference type="ARBA" id="ARBA00022679"/>
    </source>
</evidence>
<evidence type="ECO:0000313" key="12">
    <source>
        <dbReference type="Proteomes" id="UP000094828"/>
    </source>
</evidence>
<dbReference type="GO" id="GO:0003852">
    <property type="term" value="F:2-isopropylmalate synthase activity"/>
    <property type="evidence" value="ECO:0007669"/>
    <property type="project" value="InterPro"/>
</dbReference>
<evidence type="ECO:0000256" key="7">
    <source>
        <dbReference type="ARBA" id="ARBA00048263"/>
    </source>
</evidence>
<dbReference type="Gene3D" id="3.30.160.270">
    <property type="match status" value="1"/>
</dbReference>
<dbReference type="Gene3D" id="1.10.238.260">
    <property type="match status" value="1"/>
</dbReference>
<comment type="similarity">
    <text evidence="2 9">Belongs to the alpha-IPM synthase/homocitrate synthase family.</text>
</comment>
<dbReference type="SUPFAM" id="SSF110921">
    <property type="entry name" value="2-isopropylmalate synthase LeuA, allosteric (dimerisation) domain"/>
    <property type="match status" value="1"/>
</dbReference>
<dbReference type="Gene3D" id="3.20.20.70">
    <property type="entry name" value="Aldolase class I"/>
    <property type="match status" value="1"/>
</dbReference>
<name>A0A1C3E4F1_9PLAN</name>
<dbReference type="AlphaFoldDB" id="A0A1C3E4F1"/>
<comment type="catalytic activity">
    <reaction evidence="7">
        <text>pyruvate + acetyl-CoA + H2O = (3R)-citramalate + CoA + H(+)</text>
        <dbReference type="Rhea" id="RHEA:19045"/>
        <dbReference type="ChEBI" id="CHEBI:15361"/>
        <dbReference type="ChEBI" id="CHEBI:15377"/>
        <dbReference type="ChEBI" id="CHEBI:15378"/>
        <dbReference type="ChEBI" id="CHEBI:30934"/>
        <dbReference type="ChEBI" id="CHEBI:57287"/>
        <dbReference type="ChEBI" id="CHEBI:57288"/>
        <dbReference type="EC" id="2.3.3.21"/>
    </reaction>
</comment>
<dbReference type="SUPFAM" id="SSF51569">
    <property type="entry name" value="Aldolase"/>
    <property type="match status" value="1"/>
</dbReference>
<evidence type="ECO:0000256" key="2">
    <source>
        <dbReference type="ARBA" id="ARBA00006154"/>
    </source>
</evidence>
<evidence type="ECO:0000256" key="9">
    <source>
        <dbReference type="RuleBase" id="RU003523"/>
    </source>
</evidence>
<dbReference type="EMBL" id="LYDR01000158">
    <property type="protein sequence ID" value="ODA28110.1"/>
    <property type="molecule type" value="Genomic_DNA"/>
</dbReference>
<evidence type="ECO:0000256" key="1">
    <source>
        <dbReference type="ARBA" id="ARBA00004743"/>
    </source>
</evidence>
<dbReference type="GO" id="GO:0009097">
    <property type="term" value="P:isoleucine biosynthetic process"/>
    <property type="evidence" value="ECO:0007669"/>
    <property type="project" value="UniProtKB-UniRule"/>
</dbReference>
<dbReference type="InterPro" id="IPR013709">
    <property type="entry name" value="2-isopropylmalate_synth_dimer"/>
</dbReference>
<dbReference type="InterPro" id="IPR002034">
    <property type="entry name" value="AIPM/Hcit_synth_CS"/>
</dbReference>
<evidence type="ECO:0000256" key="3">
    <source>
        <dbReference type="ARBA" id="ARBA00022605"/>
    </source>
</evidence>
<dbReference type="UniPathway" id="UPA00047">
    <property type="reaction ID" value="UER00066"/>
</dbReference>
<dbReference type="STRING" id="1841610.A6X21_14755"/>
<feature type="domain" description="Pyruvate carboxyltransferase" evidence="10">
    <location>
        <begin position="4"/>
        <end position="272"/>
    </location>
</feature>
<evidence type="ECO:0000256" key="6">
    <source>
        <dbReference type="ARBA" id="ARBA00023304"/>
    </source>
</evidence>
<dbReference type="InterPro" id="IPR036230">
    <property type="entry name" value="LeuA_allosteric_dom_sf"/>
</dbReference>
<dbReference type="InterPro" id="IPR054691">
    <property type="entry name" value="LeuA/HCS_post-cat"/>
</dbReference>
<keyword evidence="4" id="KW-0412">Isoleucine biosynthesis</keyword>
<dbReference type="Proteomes" id="UP000094828">
    <property type="component" value="Unassembled WGS sequence"/>
</dbReference>
<proteinExistence type="inferred from homology"/>
<evidence type="ECO:0000313" key="11">
    <source>
        <dbReference type="EMBL" id="ODA28110.1"/>
    </source>
</evidence>
<keyword evidence="6" id="KW-0100">Branched-chain amino acid biosynthesis</keyword>
<dbReference type="NCBIfam" id="TIGR00977">
    <property type="entry name" value="citramal_synth"/>
    <property type="match status" value="1"/>
</dbReference>
<dbReference type="PANTHER" id="PTHR43538:SF1">
    <property type="entry name" value="(R)-CITRAMALATE SYNTHASE"/>
    <property type="match status" value="1"/>
</dbReference>
<keyword evidence="5 9" id="KW-0808">Transferase</keyword>
<dbReference type="CDD" id="cd07941">
    <property type="entry name" value="DRE_TIM_LeuA3"/>
    <property type="match status" value="1"/>
</dbReference>
<dbReference type="EC" id="2.3.3.21" evidence="8"/>
<comment type="caution">
    <text evidence="11">The sequence shown here is derived from an EMBL/GenBank/DDBJ whole genome shotgun (WGS) entry which is preliminary data.</text>
</comment>
<keyword evidence="3" id="KW-0028">Amino-acid biosynthesis</keyword>
<protein>
    <recommendedName>
        <fullName evidence="8">Citramalate synthase</fullName>
        <ecNumber evidence="8">2.3.3.21</ecNumber>
    </recommendedName>
</protein>
<dbReference type="GO" id="GO:0043714">
    <property type="term" value="F:(R)-citramalate synthase activity"/>
    <property type="evidence" value="ECO:0007669"/>
    <property type="project" value="UniProtKB-UniRule"/>
</dbReference>
<dbReference type="RefSeq" id="WP_068853329.1">
    <property type="nucleotide sequence ID" value="NZ_LYDR01000158.1"/>
</dbReference>
<dbReference type="PROSITE" id="PS50991">
    <property type="entry name" value="PYR_CT"/>
    <property type="match status" value="1"/>
</dbReference>
<accession>A0A1C3E4F1</accession>
<reference evidence="11 12" key="1">
    <citation type="submission" date="2016-05" db="EMBL/GenBank/DDBJ databases">
        <title>Genomic and physiological characterization of Planctopirus sp. isolated from fresh water lake.</title>
        <authorList>
            <person name="Subhash Y."/>
            <person name="Ramana C."/>
        </authorList>
    </citation>
    <scope>NUCLEOTIDE SEQUENCE [LARGE SCALE GENOMIC DNA]</scope>
    <source>
        <strain evidence="11 12">JC280</strain>
    </source>
</reference>
<dbReference type="InterPro" id="IPR005675">
    <property type="entry name" value="Citramal_synthase"/>
</dbReference>
<dbReference type="OrthoDB" id="9804858at2"/>
<dbReference type="SMART" id="SM00917">
    <property type="entry name" value="LeuA_dimer"/>
    <property type="match status" value="1"/>
</dbReference>
<dbReference type="InterPro" id="IPR013785">
    <property type="entry name" value="Aldolase_TIM"/>
</dbReference>
<dbReference type="InterPro" id="IPR000891">
    <property type="entry name" value="PYR_CT"/>
</dbReference>
<dbReference type="PROSITE" id="PS00815">
    <property type="entry name" value="AIPM_HOMOCIT_SYNTH_1"/>
    <property type="match status" value="1"/>
</dbReference>
<comment type="pathway">
    <text evidence="1">Amino-acid biosynthesis; L-isoleucine biosynthesis; 2-oxobutanoate from pyruvate: step 1/3.</text>
</comment>
<keyword evidence="12" id="KW-1185">Reference proteome</keyword>
<gene>
    <name evidence="11" type="ORF">A6X21_14755</name>
</gene>
<sequence>MARIQLYDTTLRDGSQGEGVNFSLQDKLLITQKLDEIGLDIIEGGYPLSNPKDAEYFQRVRDLPLKHAKISAFGMTRRKGVTADQDTGMLALRDARTPCCTVVGKTWDLHVFEVLRVDEAENLAMIRDSVAFLAAEGRHVIYDAEHFFDGFKANPEFALRTLRAAADSGAALLCLCDTNGGTMPEEVAAAVNAVRKELSTPLGIHCHNDCELAVANSLIAVDCGAIQVQGTINGIGERCGNVDLVSVAANLALKKHHEVLKPNGIVHLTELSRYVYEIANLQLRPGQPFVGSSAFAHKGGMHVHAVNRLARSYEHIPPETVGNERKVLVSELSGRSNIIAKTTKYRIAEDDQLMRNILERVQDLENIGYQFEAAEGSFDLLVRKEAGLYTPKFQRLHYRVGVVTEESQVPVTEATVKLRVGDDVEHVVAEGDGPINALDTAVRRALLRFYPSLEQMHLVDYKVRVINSAEGTAARVRVVIESRDEHDTWSTVGVSENVIEASWLALVDSVEYKLFKDEGLPD</sequence>
<evidence type="ECO:0000256" key="8">
    <source>
        <dbReference type="NCBIfam" id="TIGR00977"/>
    </source>
</evidence>
<evidence type="ECO:0000259" key="10">
    <source>
        <dbReference type="PROSITE" id="PS50991"/>
    </source>
</evidence>
<organism evidence="11 12">
    <name type="scientific">Planctopirus hydrillae</name>
    <dbReference type="NCBI Taxonomy" id="1841610"/>
    <lineage>
        <taxon>Bacteria</taxon>
        <taxon>Pseudomonadati</taxon>
        <taxon>Planctomycetota</taxon>
        <taxon>Planctomycetia</taxon>
        <taxon>Planctomycetales</taxon>
        <taxon>Planctomycetaceae</taxon>
        <taxon>Planctopirus</taxon>
    </lineage>
</organism>
<evidence type="ECO:0000256" key="4">
    <source>
        <dbReference type="ARBA" id="ARBA00022624"/>
    </source>
</evidence>
<dbReference type="PANTHER" id="PTHR43538">
    <property type="entry name" value="ALPHA-IPM SYNTHASE/HOMOCITRATE SYNTHASE"/>
    <property type="match status" value="1"/>
</dbReference>
<dbReference type="Pfam" id="PF00682">
    <property type="entry name" value="HMGL-like"/>
    <property type="match status" value="1"/>
</dbReference>
<dbReference type="Pfam" id="PF08502">
    <property type="entry name" value="LeuA_dimer"/>
    <property type="match status" value="1"/>
</dbReference>
<dbReference type="GO" id="GO:0009098">
    <property type="term" value="P:L-leucine biosynthetic process"/>
    <property type="evidence" value="ECO:0007669"/>
    <property type="project" value="InterPro"/>
</dbReference>